<evidence type="ECO:0000256" key="1">
    <source>
        <dbReference type="SAM" id="MobiDB-lite"/>
    </source>
</evidence>
<accession>A0ABD0M115</accession>
<proteinExistence type="predicted"/>
<evidence type="ECO:0000313" key="3">
    <source>
        <dbReference type="Proteomes" id="UP001519460"/>
    </source>
</evidence>
<dbReference type="AlphaFoldDB" id="A0ABD0M115"/>
<feature type="region of interest" description="Disordered" evidence="1">
    <location>
        <begin position="116"/>
        <end position="136"/>
    </location>
</feature>
<reference evidence="2 3" key="1">
    <citation type="journal article" date="2023" name="Sci. Data">
        <title>Genome assembly of the Korean intertidal mud-creeper Batillaria attramentaria.</title>
        <authorList>
            <person name="Patra A.K."/>
            <person name="Ho P.T."/>
            <person name="Jun S."/>
            <person name="Lee S.J."/>
            <person name="Kim Y."/>
            <person name="Won Y.J."/>
        </authorList>
    </citation>
    <scope>NUCLEOTIDE SEQUENCE [LARGE SCALE GENOMIC DNA]</scope>
    <source>
        <strain evidence="2">Wonlab-2016</strain>
    </source>
</reference>
<evidence type="ECO:0000313" key="2">
    <source>
        <dbReference type="EMBL" id="KAK7504978.1"/>
    </source>
</evidence>
<name>A0ABD0M115_9CAEN</name>
<dbReference type="EMBL" id="JACVVK020000013">
    <property type="protein sequence ID" value="KAK7504978.1"/>
    <property type="molecule type" value="Genomic_DNA"/>
</dbReference>
<sequence>MLVNQLGPGRPSYYRSFSLPGRRPYNCVLSRLSRQQSGIPNHVREDLILERSAAHRYNPVSISERRNDTANNVSTSPASNTRTMMPSTYSSKRMIVHVCLQRPWLAALTRTRMAGREGRGSGSVTWENVFPQNNAT</sequence>
<gene>
    <name evidence="2" type="ORF">BaRGS_00004006</name>
</gene>
<comment type="caution">
    <text evidence="2">The sequence shown here is derived from an EMBL/GenBank/DDBJ whole genome shotgun (WGS) entry which is preliminary data.</text>
</comment>
<organism evidence="2 3">
    <name type="scientific">Batillaria attramentaria</name>
    <dbReference type="NCBI Taxonomy" id="370345"/>
    <lineage>
        <taxon>Eukaryota</taxon>
        <taxon>Metazoa</taxon>
        <taxon>Spiralia</taxon>
        <taxon>Lophotrochozoa</taxon>
        <taxon>Mollusca</taxon>
        <taxon>Gastropoda</taxon>
        <taxon>Caenogastropoda</taxon>
        <taxon>Sorbeoconcha</taxon>
        <taxon>Cerithioidea</taxon>
        <taxon>Batillariidae</taxon>
        <taxon>Batillaria</taxon>
    </lineage>
</organism>
<dbReference type="Proteomes" id="UP001519460">
    <property type="component" value="Unassembled WGS sequence"/>
</dbReference>
<protein>
    <submittedName>
        <fullName evidence="2">Uncharacterized protein</fullName>
    </submittedName>
</protein>
<feature type="compositionally biased region" description="Polar residues" evidence="1">
    <location>
        <begin position="122"/>
        <end position="136"/>
    </location>
</feature>
<keyword evidence="3" id="KW-1185">Reference proteome</keyword>